<evidence type="ECO:0000313" key="2">
    <source>
        <dbReference type="Proteomes" id="UP000504633"/>
    </source>
</evidence>
<dbReference type="PANTHER" id="PTHR11012:SF8">
    <property type="entry name" value="JUVENILE HORMONE-INDUCIBLE PROTEIN 26"/>
    <property type="match status" value="1"/>
</dbReference>
<keyword evidence="2" id="KW-1185">Reference proteome</keyword>
<dbReference type="Pfam" id="PF02958">
    <property type="entry name" value="EcKL"/>
    <property type="match status" value="1"/>
</dbReference>
<protein>
    <submittedName>
        <fullName evidence="3">Uncharacterized protein LOC111600695</fullName>
    </submittedName>
</protein>
<gene>
    <name evidence="3" type="primary">LOC111600695</name>
</gene>
<dbReference type="PANTHER" id="PTHR11012">
    <property type="entry name" value="PROTEIN KINASE-LIKE DOMAIN-CONTAINING"/>
    <property type="match status" value="1"/>
</dbReference>
<dbReference type="Proteomes" id="UP000504633">
    <property type="component" value="Unplaced"/>
</dbReference>
<dbReference type="GeneID" id="111600695"/>
<feature type="domain" description="CHK kinase-like" evidence="1">
    <location>
        <begin position="138"/>
        <end position="338"/>
    </location>
</feature>
<evidence type="ECO:0000259" key="1">
    <source>
        <dbReference type="SMART" id="SM00587"/>
    </source>
</evidence>
<accession>A0A6J1M1A2</accession>
<organism evidence="2 3">
    <name type="scientific">Drosophila hydei</name>
    <name type="common">Fruit fly</name>
    <dbReference type="NCBI Taxonomy" id="7224"/>
    <lineage>
        <taxon>Eukaryota</taxon>
        <taxon>Metazoa</taxon>
        <taxon>Ecdysozoa</taxon>
        <taxon>Arthropoda</taxon>
        <taxon>Hexapoda</taxon>
        <taxon>Insecta</taxon>
        <taxon>Pterygota</taxon>
        <taxon>Neoptera</taxon>
        <taxon>Endopterygota</taxon>
        <taxon>Diptera</taxon>
        <taxon>Brachycera</taxon>
        <taxon>Muscomorpha</taxon>
        <taxon>Ephydroidea</taxon>
        <taxon>Drosophilidae</taxon>
        <taxon>Drosophila</taxon>
    </lineage>
</organism>
<name>A0A6J1M1A2_DROHY</name>
<dbReference type="OrthoDB" id="191037at2759"/>
<proteinExistence type="predicted"/>
<reference evidence="3" key="1">
    <citation type="submission" date="2025-08" db="UniProtKB">
        <authorList>
            <consortium name="RefSeq"/>
        </authorList>
    </citation>
    <scope>IDENTIFICATION</scope>
    <source>
        <strain evidence="3">15085-1641.00</strain>
        <tissue evidence="3">Whole body</tissue>
    </source>
</reference>
<evidence type="ECO:0000313" key="3">
    <source>
        <dbReference type="RefSeq" id="XP_023172717.2"/>
    </source>
</evidence>
<dbReference type="KEGG" id="dhe:111600695"/>
<dbReference type="OMA" id="PYAIHIT"/>
<dbReference type="SMART" id="SM00587">
    <property type="entry name" value="CHK"/>
    <property type="match status" value="1"/>
</dbReference>
<dbReference type="RefSeq" id="XP_023172717.2">
    <property type="nucleotide sequence ID" value="XM_023316949.2"/>
</dbReference>
<dbReference type="InterPro" id="IPR004119">
    <property type="entry name" value="EcKL"/>
</dbReference>
<dbReference type="SUPFAM" id="SSF56112">
    <property type="entry name" value="Protein kinase-like (PK-like)"/>
    <property type="match status" value="1"/>
</dbReference>
<dbReference type="AlphaFoldDB" id="A0A6J1M1A2"/>
<dbReference type="InterPro" id="IPR015897">
    <property type="entry name" value="CHK_kinase-like"/>
</dbReference>
<dbReference type="Gene3D" id="3.90.1200.10">
    <property type="match status" value="1"/>
</dbReference>
<dbReference type="InterPro" id="IPR011009">
    <property type="entry name" value="Kinase-like_dom_sf"/>
</dbReference>
<sequence length="457" mass="52481">MSLIVENEIQWLTEIILPKILRNGKLFDDNSESLAKTFEVKGVQINVIGADEAYMLTLCYRATIELKYAGQQLQRKLVVKKTPKLSAELYDVIQFDNLFNNEVIFYTEILPVIQEQSQGKFAAPKYYYSEIKADAALIILGDFASDGWSVTKDLFGLSLEHARIAVKYLGTFHGFGFAMKHTEPQRFQQLAAKLREARFAKETISPEWALKHKVSLKRAERVAALYQPQVDKEFIRRFQQLVYSYIGYGRQRVAPREPLSTLCHGDYLRNNVAYKYDTDNSGTPLDIMMFDYQTMRVSSPMIDLSVFLALSLLAEVRYANFDTLFDDYCNALSESYRTRTSQPLPEFLGRESLLREYIQFLPYAIHITSYFLMSLVAPPLISPADGFEAEISPKEIIQTAAEQGGELVDREIAHQLKELYELSHLHNVQIEENIDTSKWAQEAAKFINHTTELYESD</sequence>